<dbReference type="GO" id="GO:0005634">
    <property type="term" value="C:nucleus"/>
    <property type="evidence" value="ECO:0007669"/>
    <property type="project" value="TreeGrafter"/>
</dbReference>
<keyword evidence="2 4" id="KW-0863">Zinc-finger</keyword>
<evidence type="ECO:0000256" key="3">
    <source>
        <dbReference type="ARBA" id="ARBA00022833"/>
    </source>
</evidence>
<dbReference type="EMBL" id="KZ678423">
    <property type="protein sequence ID" value="PSR88946.1"/>
    <property type="molecule type" value="Genomic_DNA"/>
</dbReference>
<feature type="region of interest" description="Disordered" evidence="5">
    <location>
        <begin position="286"/>
        <end position="312"/>
    </location>
</feature>
<dbReference type="AlphaFoldDB" id="A0A2T3AAU4"/>
<feature type="region of interest" description="Disordered" evidence="5">
    <location>
        <begin position="169"/>
        <end position="266"/>
    </location>
</feature>
<accession>A0A2T3AAU4</accession>
<dbReference type="InterPro" id="IPR051834">
    <property type="entry name" value="RING_finger_E3_ligase"/>
</dbReference>
<evidence type="ECO:0000256" key="4">
    <source>
        <dbReference type="PROSITE-ProRule" id="PRU00175"/>
    </source>
</evidence>
<feature type="compositionally biased region" description="Low complexity" evidence="5">
    <location>
        <begin position="252"/>
        <end position="261"/>
    </location>
</feature>
<name>A0A2T3AAU4_9PEZI</name>
<feature type="region of interest" description="Disordered" evidence="5">
    <location>
        <begin position="1"/>
        <end position="25"/>
    </location>
</feature>
<reference evidence="7 8" key="1">
    <citation type="journal article" date="2018" name="Mycol. Prog.">
        <title>Coniella lustricola, a new species from submerged detritus.</title>
        <authorList>
            <person name="Raudabaugh D.B."/>
            <person name="Iturriaga T."/>
            <person name="Carver A."/>
            <person name="Mondo S."/>
            <person name="Pangilinan J."/>
            <person name="Lipzen A."/>
            <person name="He G."/>
            <person name="Amirebrahimi M."/>
            <person name="Grigoriev I.V."/>
            <person name="Miller A.N."/>
        </authorList>
    </citation>
    <scope>NUCLEOTIDE SEQUENCE [LARGE SCALE GENOMIC DNA]</scope>
    <source>
        <strain evidence="7 8">B22-T-1</strain>
    </source>
</reference>
<dbReference type="GO" id="GO:0006511">
    <property type="term" value="P:ubiquitin-dependent protein catabolic process"/>
    <property type="evidence" value="ECO:0007669"/>
    <property type="project" value="TreeGrafter"/>
</dbReference>
<feature type="domain" description="RING-type" evidence="6">
    <location>
        <begin position="81"/>
        <end position="129"/>
    </location>
</feature>
<organism evidence="7 8">
    <name type="scientific">Coniella lustricola</name>
    <dbReference type="NCBI Taxonomy" id="2025994"/>
    <lineage>
        <taxon>Eukaryota</taxon>
        <taxon>Fungi</taxon>
        <taxon>Dikarya</taxon>
        <taxon>Ascomycota</taxon>
        <taxon>Pezizomycotina</taxon>
        <taxon>Sordariomycetes</taxon>
        <taxon>Sordariomycetidae</taxon>
        <taxon>Diaporthales</taxon>
        <taxon>Schizoparmaceae</taxon>
        <taxon>Coniella</taxon>
    </lineage>
</organism>
<dbReference type="PROSITE" id="PS50089">
    <property type="entry name" value="ZF_RING_2"/>
    <property type="match status" value="1"/>
</dbReference>
<dbReference type="STRING" id="2025994.A0A2T3AAU4"/>
<evidence type="ECO:0000259" key="6">
    <source>
        <dbReference type="PROSITE" id="PS50089"/>
    </source>
</evidence>
<evidence type="ECO:0000256" key="5">
    <source>
        <dbReference type="SAM" id="MobiDB-lite"/>
    </source>
</evidence>
<dbReference type="PANTHER" id="PTHR45931:SF3">
    <property type="entry name" value="RING ZINC FINGER-CONTAINING PROTEIN"/>
    <property type="match status" value="1"/>
</dbReference>
<protein>
    <recommendedName>
        <fullName evidence="6">RING-type domain-containing protein</fullName>
    </recommendedName>
</protein>
<evidence type="ECO:0000313" key="8">
    <source>
        <dbReference type="Proteomes" id="UP000241462"/>
    </source>
</evidence>
<evidence type="ECO:0000256" key="1">
    <source>
        <dbReference type="ARBA" id="ARBA00022723"/>
    </source>
</evidence>
<gene>
    <name evidence="7" type="ORF">BD289DRAFT_481880</name>
</gene>
<dbReference type="GO" id="GO:0008270">
    <property type="term" value="F:zinc ion binding"/>
    <property type="evidence" value="ECO:0007669"/>
    <property type="project" value="UniProtKB-KW"/>
</dbReference>
<feature type="compositionally biased region" description="Basic and acidic residues" evidence="5">
    <location>
        <begin position="170"/>
        <end position="205"/>
    </location>
</feature>
<proteinExistence type="predicted"/>
<keyword evidence="8" id="KW-1185">Reference proteome</keyword>
<dbReference type="InterPro" id="IPR013083">
    <property type="entry name" value="Znf_RING/FYVE/PHD"/>
</dbReference>
<dbReference type="Pfam" id="PF13639">
    <property type="entry name" value="zf-RING_2"/>
    <property type="match status" value="1"/>
</dbReference>
<feature type="compositionally biased region" description="Basic and acidic residues" evidence="5">
    <location>
        <begin position="213"/>
        <end position="226"/>
    </location>
</feature>
<feature type="compositionally biased region" description="Polar residues" evidence="5">
    <location>
        <begin position="241"/>
        <end position="250"/>
    </location>
</feature>
<dbReference type="InParanoid" id="A0A2T3AAU4"/>
<dbReference type="InterPro" id="IPR001841">
    <property type="entry name" value="Znf_RING"/>
</dbReference>
<dbReference type="PANTHER" id="PTHR45931">
    <property type="entry name" value="SI:CH211-59O9.10"/>
    <property type="match status" value="1"/>
</dbReference>
<dbReference type="SUPFAM" id="SSF57850">
    <property type="entry name" value="RING/U-box"/>
    <property type="match status" value="1"/>
</dbReference>
<keyword evidence="3" id="KW-0862">Zinc</keyword>
<dbReference type="GO" id="GO:0061630">
    <property type="term" value="F:ubiquitin protein ligase activity"/>
    <property type="evidence" value="ECO:0007669"/>
    <property type="project" value="TreeGrafter"/>
</dbReference>
<evidence type="ECO:0000256" key="2">
    <source>
        <dbReference type="ARBA" id="ARBA00022771"/>
    </source>
</evidence>
<keyword evidence="1" id="KW-0479">Metal-binding</keyword>
<dbReference type="OrthoDB" id="8062037at2759"/>
<feature type="compositionally biased region" description="Low complexity" evidence="5">
    <location>
        <begin position="1"/>
        <end position="19"/>
    </location>
</feature>
<dbReference type="Proteomes" id="UP000241462">
    <property type="component" value="Unassembled WGS sequence"/>
</dbReference>
<sequence>MPVATGTSAAATAASPTSSLDDESDIGVGQRHPLFLNYFRNTRQSQLLRGQMSNKRVASKKAIQSLERVALVSLPDNEKTCVICYNDFGVASPEGIIETPLRLPKCKHVFGDKCILKWLEDSCSCPYCRDKLESEPVRPNEAMIRRLLETETEQLLHASTNIRRMMAASHGRERLYAPERIHATGRRTREHEVNRESTPRGERRSIPSAQSGDAERRTRSRYDPMHTARAAAYESLHNPVVTPNNPTASMVQPPNQSSQSPLSRALPAWQQTRHMEPQSLRAGFQSTASPGFVPHSSAGAQQTSLSPPNFGPPFAPLPPPIAIASYPYAMSNTQGYILPPFIPPREYLVGEHVMPGHNIPGSSATSGIDSGFAASPALLHPPSQLPGFPDLLSQLPRENNSRTQSYALPGPL</sequence>
<evidence type="ECO:0000313" key="7">
    <source>
        <dbReference type="EMBL" id="PSR88946.1"/>
    </source>
</evidence>
<dbReference type="Gene3D" id="3.30.40.10">
    <property type="entry name" value="Zinc/RING finger domain, C3HC4 (zinc finger)"/>
    <property type="match status" value="1"/>
</dbReference>